<dbReference type="EMBL" id="MEVI01000003">
    <property type="protein sequence ID" value="OGC55087.1"/>
    <property type="molecule type" value="Genomic_DNA"/>
</dbReference>
<dbReference type="Pfam" id="PF21982">
    <property type="entry name" value="RecX_HTH1"/>
    <property type="match status" value="1"/>
</dbReference>
<dbReference type="InterPro" id="IPR053924">
    <property type="entry name" value="RecX_HTH_2nd"/>
</dbReference>
<protein>
    <recommendedName>
        <fullName evidence="3 5">Regulatory protein RecX</fullName>
    </recommendedName>
</protein>
<dbReference type="GO" id="GO:0006282">
    <property type="term" value="P:regulation of DNA repair"/>
    <property type="evidence" value="ECO:0007669"/>
    <property type="project" value="UniProtKB-UniRule"/>
</dbReference>
<evidence type="ECO:0000259" key="7">
    <source>
        <dbReference type="Pfam" id="PF21981"/>
    </source>
</evidence>
<dbReference type="InterPro" id="IPR003783">
    <property type="entry name" value="Regulatory_RecX"/>
</dbReference>
<gene>
    <name evidence="5" type="primary">recX</name>
    <name evidence="9" type="ORF">A3A78_03865</name>
</gene>
<dbReference type="PANTHER" id="PTHR33602">
    <property type="entry name" value="REGULATORY PROTEIN RECX FAMILY PROTEIN"/>
    <property type="match status" value="1"/>
</dbReference>
<dbReference type="Gene3D" id="1.10.10.10">
    <property type="entry name" value="Winged helix-like DNA-binding domain superfamily/Winged helix DNA-binding domain"/>
    <property type="match status" value="3"/>
</dbReference>
<feature type="domain" description="RecX first three-helical" evidence="8">
    <location>
        <begin position="62"/>
        <end position="84"/>
    </location>
</feature>
<dbReference type="Proteomes" id="UP000176504">
    <property type="component" value="Unassembled WGS sequence"/>
</dbReference>
<dbReference type="AlphaFoldDB" id="A0A1F4VD60"/>
<comment type="similarity">
    <text evidence="2 5">Belongs to the RecX family.</text>
</comment>
<dbReference type="HAMAP" id="MF_01114">
    <property type="entry name" value="RecX"/>
    <property type="match status" value="1"/>
</dbReference>
<dbReference type="InterPro" id="IPR053926">
    <property type="entry name" value="RecX_HTH_1st"/>
</dbReference>
<evidence type="ECO:0000313" key="9">
    <source>
        <dbReference type="EMBL" id="OGC55087.1"/>
    </source>
</evidence>
<evidence type="ECO:0000313" key="10">
    <source>
        <dbReference type="Proteomes" id="UP000176504"/>
    </source>
</evidence>
<evidence type="ECO:0000256" key="3">
    <source>
        <dbReference type="ARBA" id="ARBA00018111"/>
    </source>
</evidence>
<keyword evidence="4 5" id="KW-0963">Cytoplasm</keyword>
<evidence type="ECO:0000259" key="8">
    <source>
        <dbReference type="Pfam" id="PF21982"/>
    </source>
</evidence>
<dbReference type="InterPro" id="IPR053925">
    <property type="entry name" value="RecX_HTH_3rd"/>
</dbReference>
<sequence length="225" mass="26455">MLITKIIPREKDKAVDIFIDNKFSFRLSEDDFVKEKLKIALIISEEKFLTLKRAGKFTYLLNRMLNFLSFRPRSEKEVRDKLKEVLYKDKETDADTKEKLSEDIIFKLKNLKLLDDNSFASWLLDQRIRGRKPFGIIRLRQELYKKGIKKELIEKLLKGASSNERERAISAASKKLKIYSKLPPREFKSKMGSHLLRQGFPLSLVLSVVDTLIKRQYNEGRLDDN</sequence>
<accession>A0A1F4VD60</accession>
<organism evidence="9 10">
    <name type="scientific">candidate division WWE3 bacterium RIFCSPLOWO2_01_FULL_41_18</name>
    <dbReference type="NCBI Taxonomy" id="1802625"/>
    <lineage>
        <taxon>Bacteria</taxon>
        <taxon>Katanobacteria</taxon>
    </lineage>
</organism>
<feature type="domain" description="RecX third three-helical" evidence="7">
    <location>
        <begin position="164"/>
        <end position="208"/>
    </location>
</feature>
<dbReference type="Pfam" id="PF21981">
    <property type="entry name" value="RecX_HTH3"/>
    <property type="match status" value="1"/>
</dbReference>
<reference evidence="9 10" key="1">
    <citation type="journal article" date="2016" name="Nat. Commun.">
        <title>Thousands of microbial genomes shed light on interconnected biogeochemical processes in an aquifer system.</title>
        <authorList>
            <person name="Anantharaman K."/>
            <person name="Brown C.T."/>
            <person name="Hug L.A."/>
            <person name="Sharon I."/>
            <person name="Castelle C.J."/>
            <person name="Probst A.J."/>
            <person name="Thomas B.C."/>
            <person name="Singh A."/>
            <person name="Wilkins M.J."/>
            <person name="Karaoz U."/>
            <person name="Brodie E.L."/>
            <person name="Williams K.H."/>
            <person name="Hubbard S.S."/>
            <person name="Banfield J.F."/>
        </authorList>
    </citation>
    <scope>NUCLEOTIDE SEQUENCE [LARGE SCALE GENOMIC DNA]</scope>
</reference>
<comment type="caution">
    <text evidence="9">The sequence shown here is derived from an EMBL/GenBank/DDBJ whole genome shotgun (WGS) entry which is preliminary data.</text>
</comment>
<feature type="domain" description="RecX second three-helical" evidence="6">
    <location>
        <begin position="115"/>
        <end position="157"/>
    </location>
</feature>
<evidence type="ECO:0000256" key="2">
    <source>
        <dbReference type="ARBA" id="ARBA00009695"/>
    </source>
</evidence>
<dbReference type="Pfam" id="PF02631">
    <property type="entry name" value="RecX_HTH2"/>
    <property type="match status" value="1"/>
</dbReference>
<dbReference type="GO" id="GO:0005737">
    <property type="term" value="C:cytoplasm"/>
    <property type="evidence" value="ECO:0007669"/>
    <property type="project" value="UniProtKB-SubCell"/>
</dbReference>
<evidence type="ECO:0000256" key="4">
    <source>
        <dbReference type="ARBA" id="ARBA00022490"/>
    </source>
</evidence>
<name>A0A1F4VD60_UNCKA</name>
<comment type="function">
    <text evidence="5">Modulates RecA activity.</text>
</comment>
<dbReference type="PANTHER" id="PTHR33602:SF1">
    <property type="entry name" value="REGULATORY PROTEIN RECX FAMILY PROTEIN"/>
    <property type="match status" value="1"/>
</dbReference>
<evidence type="ECO:0000256" key="1">
    <source>
        <dbReference type="ARBA" id="ARBA00004496"/>
    </source>
</evidence>
<comment type="subcellular location">
    <subcellularLocation>
        <location evidence="1 5">Cytoplasm</location>
    </subcellularLocation>
</comment>
<evidence type="ECO:0000259" key="6">
    <source>
        <dbReference type="Pfam" id="PF02631"/>
    </source>
</evidence>
<dbReference type="InterPro" id="IPR036388">
    <property type="entry name" value="WH-like_DNA-bd_sf"/>
</dbReference>
<proteinExistence type="inferred from homology"/>
<evidence type="ECO:0000256" key="5">
    <source>
        <dbReference type="HAMAP-Rule" id="MF_01114"/>
    </source>
</evidence>